<dbReference type="GO" id="GO:0005737">
    <property type="term" value="C:cytoplasm"/>
    <property type="evidence" value="ECO:0007669"/>
    <property type="project" value="InterPro"/>
</dbReference>
<dbReference type="GO" id="GO:0005576">
    <property type="term" value="C:extracellular region"/>
    <property type="evidence" value="ECO:0007669"/>
    <property type="project" value="UniProtKB-SubCell"/>
</dbReference>
<dbReference type="InterPro" id="IPR036116">
    <property type="entry name" value="FN3_sf"/>
</dbReference>
<proteinExistence type="predicted"/>
<dbReference type="InterPro" id="IPR013783">
    <property type="entry name" value="Ig-like_fold"/>
</dbReference>
<feature type="domain" description="Fibronectin type-III" evidence="5">
    <location>
        <begin position="36"/>
        <end position="149"/>
    </location>
</feature>
<dbReference type="InterPro" id="IPR003284">
    <property type="entry name" value="Sal_SpvB"/>
</dbReference>
<evidence type="ECO:0000313" key="6">
    <source>
        <dbReference type="EMBL" id="MBB3062446.1"/>
    </source>
</evidence>
<dbReference type="InterPro" id="IPR003961">
    <property type="entry name" value="FN3_dom"/>
</dbReference>
<evidence type="ECO:0000256" key="2">
    <source>
        <dbReference type="ARBA" id="ARBA00022525"/>
    </source>
</evidence>
<dbReference type="PROSITE" id="PS50853">
    <property type="entry name" value="FN3"/>
    <property type="match status" value="1"/>
</dbReference>
<gene>
    <name evidence="6" type="ORF">FHS09_003295</name>
</gene>
<dbReference type="Pfam" id="PF05593">
    <property type="entry name" value="RHS_repeat"/>
    <property type="match status" value="1"/>
</dbReference>
<dbReference type="Gene3D" id="2.180.10.10">
    <property type="entry name" value="RHS repeat-associated core"/>
    <property type="match status" value="3"/>
</dbReference>
<name>A0A7W4WDX8_9GAMM</name>
<dbReference type="InterPro" id="IPR022385">
    <property type="entry name" value="Rhs_assc_core"/>
</dbReference>
<dbReference type="Pfam" id="PF03534">
    <property type="entry name" value="SpvB"/>
    <property type="match status" value="1"/>
</dbReference>
<evidence type="ECO:0000256" key="3">
    <source>
        <dbReference type="ARBA" id="ARBA00023026"/>
    </source>
</evidence>
<dbReference type="InterPro" id="IPR031325">
    <property type="entry name" value="RHS_repeat"/>
</dbReference>
<dbReference type="NCBIfam" id="TIGR01643">
    <property type="entry name" value="YD_repeat_2x"/>
    <property type="match status" value="1"/>
</dbReference>
<dbReference type="CDD" id="cd00063">
    <property type="entry name" value="FN3"/>
    <property type="match status" value="1"/>
</dbReference>
<sequence length="1970" mass="218072">MPSGSYRYRVRAYARAGSYYQYSGWKYSTTVTVKHYPDQVQNWLEPGGSTLPGSSFQLSWRSIADPDPSDPVTHYQLKWSIGGSGYSFVPFVDPGLNGSNLGKKTLVTISEATTGREITATAYKFKARACNKSGCGHWTDPVKQLTPPMPPEAAFTEDLPEHFYKLDQTITWKDATTQEGVKASSYRLKRTRKEQDEPGCETEEDGYCWSTPVPHTTANSYFDGASDPGEYLYKLEACNDFECDSTLSHWIKVHSLENIDEKPAVKTEAPDTPGTLAYSADVGARGDAVITVPLQPAPGVNGLQPNLFLHYTSARFHQRINQTLPEDILGYGWRVGGFSSIRRCVVNRPQADKIQLNDSDSLCLDGEPLVLISGTHWQAGAQYRTLRDSFRLIELKEDAGGWRWFQIKGPDGRVSDYGTSVDSRLRAGNSPYFAWSLKTVTDAFGNALEYKYHNDVVEGINYPLEITYGNEGDAKIEFQYGTRTDAPPVPLEEIQQKQLVLLHHVRVHLDGALHREYKLISEEEPADPDEEHTRRLKQIQLCAYDPDDMDDDGYTGRQCLNPLVFSWKYTDSANPEDFETGIETVTDGLGAQAKFVLDKITDEPGSEEVGRFDEGEILFGPVGTIPDASPLQPVNNDYRTVVTEVHRSNGYSNSWHVTEYAYQGVGLKSDKHWGFLGYTAQRIYDTQADIVTYRQYRQDFPYFGKLARQLQYKSNYNFGELLTRQRFSHATLTLDAGDGDTYFPYVAQSLETLLEGGKPLGYAVTDNLPEALSQGTAGDLITGSLQTSRTLGNADVDESQAVWGQVVPATEYAEVERSVETTTLFDNRVSGNWLIGFTTAREQRYFSGEVSDSPDQVESLTATPLAGSNKVHTVTQYPNDPEYHLAVTYSYDDYGNLSSESATGKVDTEINGVGTQTRSTSVEGDFLDRRYATTIKNALDQSISLEYDPRFGAVSKVTDANTRTTEIGYDPFGREVRRTNPDDIVFNTQYNFCHGICPTVGGIEVPYWAETDSSISPKTERYYDQLGRLVQQDMEAFTGSAVSRREFKYDLQGRLATETAPFFADGAVAVDGYKPITQYDYDHRNRLDLVQKANGGTVDIEYADHTADGSRQVKVSVTETVIGESGTSTQVKESYYGLTGDLARTVDDAGTNGTSVATDYTYYGSGLPETVTVTGDSRNFESSFTFDHAGFRTGLTDPNLGSVTSNYSAFGQLERQTDNKSQSITYLYDQLGRLLEQADADGLAEWNYDAPYAKGSIESRSYTEGGTRVFHETFSYRPDDGKLDKITTALTAGGISKTYDHGYDYDGSGRLNKIVYPNGVEAHYQYNGRGYLSVLNAQDDPVEGLVAVKTFNDINAWGQVKQETYGNNLVTNRTYNPDTGRLETIDTDSGNIQNNEYRWRTNGTLESRFVYSGSQITKQEDFTYDGLNRLKDATMTIGGSRKLSTLYDKLGNITSKTSNQAGDTDVTGYQYGEFGNAGPNAVSNVNINGMAHSLQYDLNGAIERYDAASGDDKWITWNARQLATEIVVGNSRTTSTPTARDRFQYGPDGNRFYRESSWMEDGQLKTEKVFIVGSYEELLPLHDGNIQKIQKTALDGNVQHIAIDDLTGTTAEYQYLHRDHLGSVEKVTDESGAVILDTAFDPYGGRRQANWRGDISQQQLEELLLSQGFTTKRGYTGHEHLDRTGLIHMNGRIYDPTLGRFLSPDPIVQAPTNSQSWNRYSYAFNNPLSFTDPSGFESEEDEVPEFPPLPYELDENDDTGGGGGYEPNGNCTGSYTCRSGSSPWVKSGSAWLSLLLHGSSGRGARSSESTEKAKGQADKNCGVEYECVEVTATQGATSSLIGDSSGFITRDSYGHPVDSELGALFYLAEWLSGAKATSFLKGEKIAIGISKKGLKHLKKHLKDFQKLDSNFTLKDQIKLGKKIAGNPANLVNVRNGSRGFEAVVNVGGNSVQVRAVLNAAGNLRSVYPVL</sequence>
<evidence type="ECO:0000256" key="4">
    <source>
        <dbReference type="SAM" id="MobiDB-lite"/>
    </source>
</evidence>
<dbReference type="NCBIfam" id="TIGR03696">
    <property type="entry name" value="Rhs_assc_core"/>
    <property type="match status" value="1"/>
</dbReference>
<evidence type="ECO:0000313" key="7">
    <source>
        <dbReference type="Proteomes" id="UP000535937"/>
    </source>
</evidence>
<comment type="subcellular location">
    <subcellularLocation>
        <location evidence="1">Secreted</location>
    </subcellularLocation>
</comment>
<evidence type="ECO:0000256" key="1">
    <source>
        <dbReference type="ARBA" id="ARBA00004613"/>
    </source>
</evidence>
<keyword evidence="3" id="KW-0843">Virulence</keyword>
<organism evidence="6 7">
    <name type="scientific">Microbulbifer rhizosphaerae</name>
    <dbReference type="NCBI Taxonomy" id="1562603"/>
    <lineage>
        <taxon>Bacteria</taxon>
        <taxon>Pseudomonadati</taxon>
        <taxon>Pseudomonadota</taxon>
        <taxon>Gammaproteobacteria</taxon>
        <taxon>Cellvibrionales</taxon>
        <taxon>Microbulbiferaceae</taxon>
        <taxon>Microbulbifer</taxon>
    </lineage>
</organism>
<dbReference type="InterPro" id="IPR006530">
    <property type="entry name" value="YD"/>
</dbReference>
<comment type="caution">
    <text evidence="6">The sequence shown here is derived from an EMBL/GenBank/DDBJ whole genome shotgun (WGS) entry which is preliminary data.</text>
</comment>
<dbReference type="SUPFAM" id="SSF49265">
    <property type="entry name" value="Fibronectin type III"/>
    <property type="match status" value="1"/>
</dbReference>
<evidence type="ECO:0000259" key="5">
    <source>
        <dbReference type="PROSITE" id="PS50853"/>
    </source>
</evidence>
<keyword evidence="7" id="KW-1185">Reference proteome</keyword>
<dbReference type="Gene3D" id="2.60.40.10">
    <property type="entry name" value="Immunoglobulins"/>
    <property type="match status" value="1"/>
</dbReference>
<keyword evidence="2" id="KW-0964">Secreted</keyword>
<dbReference type="PANTHER" id="PTHR32305:SF15">
    <property type="entry name" value="PROTEIN RHSA-RELATED"/>
    <property type="match status" value="1"/>
</dbReference>
<feature type="region of interest" description="Disordered" evidence="4">
    <location>
        <begin position="1731"/>
        <end position="1767"/>
    </location>
</feature>
<accession>A0A7W4WDX8</accession>
<dbReference type="RefSeq" id="WP_183461757.1">
    <property type="nucleotide sequence ID" value="NZ_JACHWZ010000016.1"/>
</dbReference>
<dbReference type="PANTHER" id="PTHR32305">
    <property type="match status" value="1"/>
</dbReference>
<reference evidence="6 7" key="1">
    <citation type="submission" date="2020-08" db="EMBL/GenBank/DDBJ databases">
        <title>Genomic Encyclopedia of Type Strains, Phase III (KMG-III): the genomes of soil and plant-associated and newly described type strains.</title>
        <authorList>
            <person name="Whitman W."/>
        </authorList>
    </citation>
    <scope>NUCLEOTIDE SEQUENCE [LARGE SCALE GENOMIC DNA]</scope>
    <source>
        <strain evidence="6 7">CECT 8799</strain>
    </source>
</reference>
<dbReference type="InterPro" id="IPR050708">
    <property type="entry name" value="T6SS_VgrG/RHS"/>
</dbReference>
<dbReference type="EMBL" id="JACHWZ010000016">
    <property type="protein sequence ID" value="MBB3062446.1"/>
    <property type="molecule type" value="Genomic_DNA"/>
</dbReference>
<dbReference type="Proteomes" id="UP000535937">
    <property type="component" value="Unassembled WGS sequence"/>
</dbReference>
<protein>
    <submittedName>
        <fullName evidence="6">RHS repeat-associated protein</fullName>
    </submittedName>
</protein>